<reference evidence="1" key="1">
    <citation type="submission" date="2018-01" db="EMBL/GenBank/DDBJ databases">
        <authorList>
            <person name="Krukenberg V."/>
        </authorList>
    </citation>
    <scope>NUCLEOTIDE SEQUENCE</scope>
    <source>
        <strain evidence="1">E20ANME2</strain>
    </source>
</reference>
<organism evidence="1 2">
    <name type="scientific">Candidatus Methanogaster sp</name>
    <dbReference type="NCBI Taxonomy" id="3386292"/>
    <lineage>
        <taxon>Archaea</taxon>
        <taxon>Methanobacteriati</taxon>
        <taxon>Methanobacteriota</taxon>
        <taxon>Stenosarchaea group</taxon>
        <taxon>Methanomicrobia</taxon>
        <taxon>Methanosarcinales</taxon>
        <taxon>ANME-2 cluster</taxon>
        <taxon>Candidatus Methanogasteraceae</taxon>
        <taxon>Candidatus Methanogaster</taxon>
    </lineage>
</organism>
<proteinExistence type="predicted"/>
<dbReference type="Proteomes" id="UP000248329">
    <property type="component" value="Unassembled WGS sequence"/>
</dbReference>
<accession>A0AC61L5Y4</accession>
<comment type="caution">
    <text evidence="1">The sequence shown here is derived from an EMBL/GenBank/DDBJ whole genome shotgun (WGS) entry which is preliminary data.</text>
</comment>
<name>A0AC61L5Y4_9EURY</name>
<protein>
    <submittedName>
        <fullName evidence="1">Uncharacterized protein</fullName>
    </submittedName>
</protein>
<gene>
    <name evidence="1" type="ORF">C4B59_02770</name>
</gene>
<evidence type="ECO:0000313" key="1">
    <source>
        <dbReference type="EMBL" id="PXF61788.1"/>
    </source>
</evidence>
<evidence type="ECO:0000313" key="2">
    <source>
        <dbReference type="Proteomes" id="UP000248329"/>
    </source>
</evidence>
<sequence length="253" mass="28502">MALNLIEDLYGKLPGFKHEISITDDPEMVGSQIRDILKVDSEKQKKVSGKYGAFNLWRAAIESAGVLVFQSTGVDVAEMRGFSINELSLPVIVLNSGDTPNGRIFTLLHEFAHIMLKEGGICDLNEDYDLPPEKQRIEIFCNHVAGAALIPREELLNEDIVIRKTYGGDWNDDELSTLAKRFKISEEVVLRRLLICGLTTNSFYKTKRDGFRKKYEVISKKSRGGFAPPDILAISRVGRAFVKLVLDSYYQEK</sequence>
<dbReference type="EMBL" id="PQXF01000003">
    <property type="protein sequence ID" value="PXF61788.1"/>
    <property type="molecule type" value="Genomic_DNA"/>
</dbReference>